<sequence length="333" mass="37593">IGTSQTVQLDQGKLFFEDFPKGMKITANISASDIDGAISRARGLTNRVLSLFSFVTKCSIPELLIMKAYDVTPGKKVGKYIQHCYDIPFSGGSARTLDKTALGKCSRSISKLEEIDNNRVLRSMHWFRLAIQSKDYIERFTSLWIGLETINLTLCKHYEIEVEYSTCEHCGKNAPILTGVRKLLSEIGDSNLKWREISKLRAITFHGSQPLHVVVPQLKEKLHSLQNALYKGLCLVLDLEESSEDIVDMVNSHEAHHLSTAEISGPDLQFIDREIVPTFDYEIGVVHLKTSGTPFIFRATPVIDERYKFIGDTHTLMAQPHLAQQMTTDFEME</sequence>
<protein>
    <submittedName>
        <fullName evidence="1">Uncharacterized protein</fullName>
    </submittedName>
</protein>
<gene>
    <name evidence="1" type="ORF">S01H4_21868</name>
</gene>
<accession>X1CFY1</accession>
<evidence type="ECO:0000313" key="1">
    <source>
        <dbReference type="EMBL" id="GAG83146.1"/>
    </source>
</evidence>
<reference evidence="1" key="1">
    <citation type="journal article" date="2014" name="Front. Microbiol.">
        <title>High frequency of phylogenetically diverse reductive dehalogenase-homologous genes in deep subseafloor sedimentary metagenomes.</title>
        <authorList>
            <person name="Kawai M."/>
            <person name="Futagami T."/>
            <person name="Toyoda A."/>
            <person name="Takaki Y."/>
            <person name="Nishi S."/>
            <person name="Hori S."/>
            <person name="Arai W."/>
            <person name="Tsubouchi T."/>
            <person name="Morono Y."/>
            <person name="Uchiyama I."/>
            <person name="Ito T."/>
            <person name="Fujiyama A."/>
            <person name="Inagaki F."/>
            <person name="Takami H."/>
        </authorList>
    </citation>
    <scope>NUCLEOTIDE SEQUENCE</scope>
    <source>
        <strain evidence="1">Expedition CK06-06</strain>
    </source>
</reference>
<name>X1CFY1_9ZZZZ</name>
<proteinExistence type="predicted"/>
<comment type="caution">
    <text evidence="1">The sequence shown here is derived from an EMBL/GenBank/DDBJ whole genome shotgun (WGS) entry which is preliminary data.</text>
</comment>
<organism evidence="1">
    <name type="scientific">marine sediment metagenome</name>
    <dbReference type="NCBI Taxonomy" id="412755"/>
    <lineage>
        <taxon>unclassified sequences</taxon>
        <taxon>metagenomes</taxon>
        <taxon>ecological metagenomes</taxon>
    </lineage>
</organism>
<dbReference type="AlphaFoldDB" id="X1CFY1"/>
<feature type="non-terminal residue" evidence="1">
    <location>
        <position position="1"/>
    </location>
</feature>
<dbReference type="EMBL" id="BART01009953">
    <property type="protein sequence ID" value="GAG83146.1"/>
    <property type="molecule type" value="Genomic_DNA"/>
</dbReference>